<dbReference type="RefSeq" id="WP_147651445.1">
    <property type="nucleotide sequence ID" value="NZ_CP042383.1"/>
</dbReference>
<feature type="transmembrane region" description="Helical" evidence="1">
    <location>
        <begin position="26"/>
        <end position="44"/>
    </location>
</feature>
<accession>A0A5B8T5A6</accession>
<feature type="transmembrane region" description="Helical" evidence="1">
    <location>
        <begin position="64"/>
        <end position="82"/>
    </location>
</feature>
<reference evidence="2 3" key="1">
    <citation type="submission" date="2019-06" db="EMBL/GenBank/DDBJ databases">
        <title>Genome analyses of bacteria isolated from kimchi.</title>
        <authorList>
            <person name="Lee S."/>
            <person name="Ahn S."/>
            <person name="Roh S."/>
        </authorList>
    </citation>
    <scope>NUCLEOTIDE SEQUENCE [LARGE SCALE GENOMIC DNA]</scope>
    <source>
        <strain evidence="2 3">CBA3630</strain>
    </source>
</reference>
<gene>
    <name evidence="2" type="ORF">FGL85_07155</name>
</gene>
<evidence type="ECO:0000256" key="1">
    <source>
        <dbReference type="SAM" id="Phobius"/>
    </source>
</evidence>
<evidence type="ECO:0000313" key="3">
    <source>
        <dbReference type="Proteomes" id="UP000321296"/>
    </source>
</evidence>
<keyword evidence="1" id="KW-0472">Membrane</keyword>
<keyword evidence="1" id="KW-1133">Transmembrane helix</keyword>
<proteinExistence type="predicted"/>
<feature type="transmembrane region" description="Helical" evidence="1">
    <location>
        <begin position="132"/>
        <end position="151"/>
    </location>
</feature>
<dbReference type="EMBL" id="CP042383">
    <property type="protein sequence ID" value="QEA42298.1"/>
    <property type="molecule type" value="Genomic_DNA"/>
</dbReference>
<feature type="transmembrane region" description="Helical" evidence="1">
    <location>
        <begin position="102"/>
        <end position="125"/>
    </location>
</feature>
<dbReference type="AlphaFoldDB" id="A0A5B8T5A6"/>
<dbReference type="KEGG" id="lpse:FGL85_07155"/>
<evidence type="ECO:0000313" key="2">
    <source>
        <dbReference type="EMBL" id="QEA42298.1"/>
    </source>
</evidence>
<keyword evidence="1" id="KW-0812">Transmembrane</keyword>
<feature type="transmembrane region" description="Helical" evidence="1">
    <location>
        <begin position="176"/>
        <end position="197"/>
    </location>
</feature>
<name>A0A5B8T5A6_LEUPS</name>
<sequence length="208" mass="24656">MSWEALSYDDWLSLEVLNGGNYFQNWSWQVILSIVFLLYWVVNYEVPVQQMIRLETCQQVSHMLMTRIFAISGVFGFIYWSIPFFRIMMYEPTSKQFVLFSFFWSCQVLISVFWEVVVIQLILIVHTYLQKNILFTGLSLLIAIVLLLHVWPMNQSLFSDTQVTAMIRNNNYQSGLVRFISTVVLMAVLSTFFRLVIEQNIWRLECKK</sequence>
<protein>
    <submittedName>
        <fullName evidence="2">Uncharacterized protein</fullName>
    </submittedName>
</protein>
<dbReference type="Proteomes" id="UP000321296">
    <property type="component" value="Chromosome"/>
</dbReference>
<organism evidence="2 3">
    <name type="scientific">Leuconostoc pseudomesenteroides</name>
    <dbReference type="NCBI Taxonomy" id="33968"/>
    <lineage>
        <taxon>Bacteria</taxon>
        <taxon>Bacillati</taxon>
        <taxon>Bacillota</taxon>
        <taxon>Bacilli</taxon>
        <taxon>Lactobacillales</taxon>
        <taxon>Lactobacillaceae</taxon>
        <taxon>Leuconostoc</taxon>
    </lineage>
</organism>